<name>A0A2H0LX75_9BACT</name>
<dbReference type="Proteomes" id="UP000229641">
    <property type="component" value="Unassembled WGS sequence"/>
</dbReference>
<proteinExistence type="predicted"/>
<evidence type="ECO:0000313" key="1">
    <source>
        <dbReference type="EMBL" id="PIQ88274.1"/>
    </source>
</evidence>
<dbReference type="EMBL" id="PCWA01000111">
    <property type="protein sequence ID" value="PIQ88274.1"/>
    <property type="molecule type" value="Genomic_DNA"/>
</dbReference>
<gene>
    <name evidence="1" type="ORF">COV72_09175</name>
</gene>
<dbReference type="AlphaFoldDB" id="A0A2H0LX75"/>
<evidence type="ECO:0000313" key="2">
    <source>
        <dbReference type="Proteomes" id="UP000229641"/>
    </source>
</evidence>
<organism evidence="1 2">
    <name type="scientific">Candidatus Ghiorseimicrobium undicola</name>
    <dbReference type="NCBI Taxonomy" id="1974746"/>
    <lineage>
        <taxon>Bacteria</taxon>
        <taxon>Pseudomonadati</taxon>
        <taxon>Candidatus Omnitrophota</taxon>
        <taxon>Candidatus Ghiorseimicrobium</taxon>
    </lineage>
</organism>
<sequence length="134" mass="15608">MIIAKTIRLILISTAICVFCVWQQTQIVKLSYNKQDKISLCSQLLDRNTFLRYNLMMLESSGNLSKSLVTFDDSYEMPHFSQIVDLRSRQEKDRLALNAAKRYSQVQQNKEKPNLFLSLFSPRSQAEAQIQKTR</sequence>
<comment type="caution">
    <text evidence="1">The sequence shown here is derived from an EMBL/GenBank/DDBJ whole genome shotgun (WGS) entry which is preliminary data.</text>
</comment>
<protein>
    <submittedName>
        <fullName evidence="1">Uncharacterized protein</fullName>
    </submittedName>
</protein>
<accession>A0A2H0LX75</accession>
<reference evidence="1 2" key="1">
    <citation type="submission" date="2017-09" db="EMBL/GenBank/DDBJ databases">
        <title>Depth-based differentiation of microbial function through sediment-hosted aquifers and enrichment of novel symbionts in the deep terrestrial subsurface.</title>
        <authorList>
            <person name="Probst A.J."/>
            <person name="Ladd B."/>
            <person name="Jarett J.K."/>
            <person name="Geller-Mcgrath D.E."/>
            <person name="Sieber C.M."/>
            <person name="Emerson J.B."/>
            <person name="Anantharaman K."/>
            <person name="Thomas B.C."/>
            <person name="Malmstrom R."/>
            <person name="Stieglmeier M."/>
            <person name="Klingl A."/>
            <person name="Woyke T."/>
            <person name="Ryan C.M."/>
            <person name="Banfield J.F."/>
        </authorList>
    </citation>
    <scope>NUCLEOTIDE SEQUENCE [LARGE SCALE GENOMIC DNA]</scope>
    <source>
        <strain evidence="1">CG11_big_fil_rev_8_21_14_0_20_42_13</strain>
    </source>
</reference>